<evidence type="ECO:0000313" key="4">
    <source>
        <dbReference type="Proteomes" id="UP001057375"/>
    </source>
</evidence>
<evidence type="ECO:0000313" key="2">
    <source>
        <dbReference type="EMBL" id="GKT20550.1"/>
    </source>
</evidence>
<name>A0ABQ5KUI6_9EUKA</name>
<gene>
    <name evidence="3" type="ORF">ADUPG1_003109</name>
    <name evidence="2" type="ORF">ADUPG1_004416</name>
</gene>
<protein>
    <submittedName>
        <fullName evidence="3">Uncharacterized protein</fullName>
    </submittedName>
</protein>
<evidence type="ECO:0000256" key="1">
    <source>
        <dbReference type="SAM" id="MobiDB-lite"/>
    </source>
</evidence>
<dbReference type="EMBL" id="BQXS01006560">
    <property type="protein sequence ID" value="GKT20550.1"/>
    <property type="molecule type" value="Genomic_DNA"/>
</dbReference>
<dbReference type="Proteomes" id="UP001057375">
    <property type="component" value="Unassembled WGS sequence"/>
</dbReference>
<feature type="non-terminal residue" evidence="3">
    <location>
        <position position="1"/>
    </location>
</feature>
<proteinExistence type="predicted"/>
<organism evidence="3 4">
    <name type="scientific">Aduncisulcus paluster</name>
    <dbReference type="NCBI Taxonomy" id="2918883"/>
    <lineage>
        <taxon>Eukaryota</taxon>
        <taxon>Metamonada</taxon>
        <taxon>Carpediemonas-like organisms</taxon>
        <taxon>Aduncisulcus</taxon>
    </lineage>
</organism>
<dbReference type="EMBL" id="BQXS01004030">
    <property type="protein sequence ID" value="GKT36116.1"/>
    <property type="molecule type" value="Genomic_DNA"/>
</dbReference>
<feature type="region of interest" description="Disordered" evidence="1">
    <location>
        <begin position="1"/>
        <end position="39"/>
    </location>
</feature>
<accession>A0ABQ5KUI6</accession>
<comment type="caution">
    <text evidence="3">The sequence shown here is derived from an EMBL/GenBank/DDBJ whole genome shotgun (WGS) entry which is preliminary data.</text>
</comment>
<keyword evidence="4" id="KW-1185">Reference proteome</keyword>
<reference evidence="3" key="1">
    <citation type="submission" date="2022-03" db="EMBL/GenBank/DDBJ databases">
        <title>Draft genome sequence of Aduncisulcus paluster, a free-living microaerophilic Fornicata.</title>
        <authorList>
            <person name="Yuyama I."/>
            <person name="Kume K."/>
            <person name="Tamura T."/>
            <person name="Inagaki Y."/>
            <person name="Hashimoto T."/>
        </authorList>
    </citation>
    <scope>NUCLEOTIDE SEQUENCE</scope>
    <source>
        <strain evidence="3">NY0171</strain>
    </source>
</reference>
<feature type="compositionally biased region" description="Polar residues" evidence="1">
    <location>
        <begin position="1"/>
        <end position="33"/>
    </location>
</feature>
<evidence type="ECO:0000313" key="3">
    <source>
        <dbReference type="EMBL" id="GKT36116.1"/>
    </source>
</evidence>
<sequence>FTYGNLVTTSPSSKCQGSRNFPHSDYKQASNHKPPTGGVYKIQGRIQRTLMTCTYEVFLVHEGKLQTSIPSADGFHKITPNAQHTKTKANVYRTYPFGLGDNGCQHCK</sequence>